<reference evidence="1 2" key="1">
    <citation type="submission" date="2018-07" db="EMBL/GenBank/DDBJ databases">
        <title>A draft genome of a endophytic bacteria, a new species of Pedobacter.</title>
        <authorList>
            <person name="Zhang Z.D."/>
            <person name="Chen Z.J."/>
        </authorList>
    </citation>
    <scope>NUCLEOTIDE SEQUENCE [LARGE SCALE GENOMIC DNA]</scope>
    <source>
        <strain evidence="1 2">RS10</strain>
    </source>
</reference>
<gene>
    <name evidence="1" type="ORF">DRW42_03380</name>
</gene>
<evidence type="ECO:0000313" key="2">
    <source>
        <dbReference type="Proteomes" id="UP000252081"/>
    </source>
</evidence>
<dbReference type="Proteomes" id="UP000252081">
    <property type="component" value="Unassembled WGS sequence"/>
</dbReference>
<dbReference type="AlphaFoldDB" id="A0A366LC89"/>
<proteinExistence type="predicted"/>
<organism evidence="1 2">
    <name type="scientific">Pedobacter miscanthi</name>
    <dbReference type="NCBI Taxonomy" id="2259170"/>
    <lineage>
        <taxon>Bacteria</taxon>
        <taxon>Pseudomonadati</taxon>
        <taxon>Bacteroidota</taxon>
        <taxon>Sphingobacteriia</taxon>
        <taxon>Sphingobacteriales</taxon>
        <taxon>Sphingobacteriaceae</taxon>
        <taxon>Pedobacter</taxon>
    </lineage>
</organism>
<protein>
    <submittedName>
        <fullName evidence="1">Uncharacterized protein</fullName>
    </submittedName>
</protein>
<keyword evidence="2" id="KW-1185">Reference proteome</keyword>
<name>A0A366LC89_9SPHI</name>
<dbReference type="RefSeq" id="WP_113947431.1">
    <property type="nucleotide sequence ID" value="NZ_QNQU01000002.1"/>
</dbReference>
<dbReference type="EMBL" id="QNQU01000002">
    <property type="protein sequence ID" value="RBQ11517.1"/>
    <property type="molecule type" value="Genomic_DNA"/>
</dbReference>
<sequence length="359" mass="42224">MMQQLSNIEITGRMQEIRAQVAALLQEEKFIEESILFIESHFKEQGAIANYYVSTKHLNVLQDIILEMELREKIGANWDHLDSNWTKAWQILSAFQRPMRISEITKLMGAMDGREDLDKLVDTIKSLFQFKMRKGVLACTHLSKKHVLYHLIKPEYTPEHLKILEDITLQKEFRKKMGTNWDSSNSNWNKIHQILSAFQRPMRIIEIAKLMGKMDGREDLKKLMTTIRSIFQLKIRKGVLASTRLSKKYVLYHLIKPECTPEHLKILEDITLQKEFREKIGTNWNSSNGNWDKVCQIFSAFQRPMRLIEIAKLIANMDGREDLEKLKRTIERLFQSKMEKGVLASISLSKRHVRYHLIE</sequence>
<evidence type="ECO:0000313" key="1">
    <source>
        <dbReference type="EMBL" id="RBQ11517.1"/>
    </source>
</evidence>
<accession>A0A366LC89</accession>
<comment type="caution">
    <text evidence="1">The sequence shown here is derived from an EMBL/GenBank/DDBJ whole genome shotgun (WGS) entry which is preliminary data.</text>
</comment>